<dbReference type="Proteomes" id="UP000592294">
    <property type="component" value="Unassembled WGS sequence"/>
</dbReference>
<gene>
    <name evidence="12" type="primary">flgG</name>
    <name evidence="12" type="ORF">HW932_16480</name>
</gene>
<evidence type="ECO:0000256" key="3">
    <source>
        <dbReference type="ARBA" id="ARBA00017948"/>
    </source>
</evidence>
<evidence type="ECO:0000259" key="10">
    <source>
        <dbReference type="Pfam" id="PF06429"/>
    </source>
</evidence>
<dbReference type="SUPFAM" id="SSF117143">
    <property type="entry name" value="Flagellar hook protein flgE"/>
    <property type="match status" value="1"/>
</dbReference>
<evidence type="ECO:0000313" key="12">
    <source>
        <dbReference type="EMBL" id="NVZ10861.1"/>
    </source>
</evidence>
<dbReference type="InterPro" id="IPR020013">
    <property type="entry name" value="Flagellar_FlgE/F/G"/>
</dbReference>
<dbReference type="PANTHER" id="PTHR30435">
    <property type="entry name" value="FLAGELLAR PROTEIN"/>
    <property type="match status" value="1"/>
</dbReference>
<comment type="similarity">
    <text evidence="2 8">Belongs to the flagella basal body rod proteins family.</text>
</comment>
<evidence type="ECO:0000256" key="2">
    <source>
        <dbReference type="ARBA" id="ARBA00009677"/>
    </source>
</evidence>
<dbReference type="GO" id="GO:0009426">
    <property type="term" value="C:bacterial-type flagellum basal body, distal rod"/>
    <property type="evidence" value="ECO:0007669"/>
    <property type="project" value="UniProtKB-UniRule"/>
</dbReference>
<dbReference type="RefSeq" id="WP_176977593.1">
    <property type="nucleotide sequence ID" value="NZ_JABZEO010000013.1"/>
</dbReference>
<keyword evidence="12" id="KW-0282">Flagellum</keyword>
<comment type="subcellular location">
    <subcellularLocation>
        <location evidence="1 8">Bacterial flagellum basal body</location>
    </subcellularLocation>
</comment>
<dbReference type="EMBL" id="JABZEO010000013">
    <property type="protein sequence ID" value="NVZ10861.1"/>
    <property type="molecule type" value="Genomic_DNA"/>
</dbReference>
<dbReference type="NCBIfam" id="TIGR02488">
    <property type="entry name" value="flgG_G_neg"/>
    <property type="match status" value="1"/>
</dbReference>
<name>A0A850RN35_9GAMM</name>
<dbReference type="AlphaFoldDB" id="A0A850RN35"/>
<comment type="caution">
    <text evidence="12">The sequence shown here is derived from an EMBL/GenBank/DDBJ whole genome shotgun (WGS) entry which is preliminary data.</text>
</comment>
<dbReference type="Pfam" id="PF06429">
    <property type="entry name" value="Flg_bbr_C"/>
    <property type="match status" value="1"/>
</dbReference>
<evidence type="ECO:0000259" key="11">
    <source>
        <dbReference type="Pfam" id="PF22692"/>
    </source>
</evidence>
<dbReference type="InterPro" id="IPR012834">
    <property type="entry name" value="FlgG_G_neg"/>
</dbReference>
<evidence type="ECO:0000256" key="5">
    <source>
        <dbReference type="ARBA" id="ARBA00025933"/>
    </source>
</evidence>
<accession>A0A850RN35</accession>
<comment type="subunit">
    <text evidence="5 8">The basal body constitutes a major portion of the flagellar organelle and consists of four rings (L,P,S, and M) mounted on a central rod. The rod consists of about 26 subunits of FlgG in the distal portion, and FlgB, FlgC and FlgF are thought to build up the proximal portion of the rod with about 6 subunits each.</text>
</comment>
<dbReference type="Pfam" id="PF22692">
    <property type="entry name" value="LlgE_F_G_D1"/>
    <property type="match status" value="1"/>
</dbReference>
<evidence type="ECO:0000256" key="6">
    <source>
        <dbReference type="ARBA" id="ARBA00032912"/>
    </source>
</evidence>
<dbReference type="InterPro" id="IPR010930">
    <property type="entry name" value="Flg_bb/hook_C_dom"/>
</dbReference>
<organism evidence="12 13">
    <name type="scientific">Allochromatium humboldtianum</name>
    <dbReference type="NCBI Taxonomy" id="504901"/>
    <lineage>
        <taxon>Bacteria</taxon>
        <taxon>Pseudomonadati</taxon>
        <taxon>Pseudomonadota</taxon>
        <taxon>Gammaproteobacteria</taxon>
        <taxon>Chromatiales</taxon>
        <taxon>Chromatiaceae</taxon>
        <taxon>Allochromatium</taxon>
    </lineage>
</organism>
<keyword evidence="13" id="KW-1185">Reference proteome</keyword>
<sequence>MNQALWIAKTGLDAQQTRMSVVSNNLANVNTTGFKKGRAVFEDLIYHSCRQHGAQATQETQLPSGLTVGTGVRTVATQKLFAQGSFVQTGNSLDMAIEGQGFFQILMPGGEIGYTRDGSFQLNADGEVVMSNGYALQPALVVPADAEKITIGKDGTVSVKQPNQVGEVQIGQIQLASFINPAGLQPIGENLFRETTASGAPQQGNPGENGLGGLAQCSLESSNVNMAEELVSMIETQRAYEVNSKAIAAADAMLQFVNNNLAR</sequence>
<evidence type="ECO:0000256" key="4">
    <source>
        <dbReference type="ARBA" id="ARBA00023143"/>
    </source>
</evidence>
<dbReference type="NCBIfam" id="TIGR03506">
    <property type="entry name" value="FlgEFG_subfam"/>
    <property type="match status" value="2"/>
</dbReference>
<dbReference type="InterPro" id="IPR053967">
    <property type="entry name" value="LlgE_F_G-like_D1"/>
</dbReference>
<feature type="domain" description="Flagellar basal body rod protein N-terminal" evidence="9">
    <location>
        <begin position="7"/>
        <end position="35"/>
    </location>
</feature>
<dbReference type="InterPro" id="IPR001444">
    <property type="entry name" value="Flag_bb_rod_N"/>
</dbReference>
<evidence type="ECO:0000313" key="13">
    <source>
        <dbReference type="Proteomes" id="UP000592294"/>
    </source>
</evidence>
<evidence type="ECO:0000256" key="7">
    <source>
        <dbReference type="NCBIfam" id="TIGR02488"/>
    </source>
</evidence>
<evidence type="ECO:0000256" key="8">
    <source>
        <dbReference type="RuleBase" id="RU362116"/>
    </source>
</evidence>
<dbReference type="Pfam" id="PF00460">
    <property type="entry name" value="Flg_bb_rod"/>
    <property type="match status" value="1"/>
</dbReference>
<dbReference type="GO" id="GO:0071978">
    <property type="term" value="P:bacterial-type flagellum-dependent swarming motility"/>
    <property type="evidence" value="ECO:0007669"/>
    <property type="project" value="TreeGrafter"/>
</dbReference>
<feature type="domain" description="Flagellar basal-body/hook protein C-terminal" evidence="10">
    <location>
        <begin position="216"/>
        <end position="259"/>
    </location>
</feature>
<evidence type="ECO:0000256" key="1">
    <source>
        <dbReference type="ARBA" id="ARBA00004117"/>
    </source>
</evidence>
<dbReference type="PANTHER" id="PTHR30435:SF19">
    <property type="entry name" value="FLAGELLAR BASAL-BODY ROD PROTEIN FLGG"/>
    <property type="match status" value="1"/>
</dbReference>
<keyword evidence="12" id="KW-0966">Cell projection</keyword>
<keyword evidence="12" id="KW-0969">Cilium</keyword>
<dbReference type="PROSITE" id="PS00588">
    <property type="entry name" value="FLAGELLA_BB_ROD"/>
    <property type="match status" value="1"/>
</dbReference>
<protein>
    <recommendedName>
        <fullName evidence="3 7">Flagellar basal-body rod protein FlgG</fullName>
    </recommendedName>
    <alternativeName>
        <fullName evidence="6 8">Distal rod protein</fullName>
    </alternativeName>
</protein>
<feature type="domain" description="Flagellar hook protein FlgE/F/G-like D1" evidence="11">
    <location>
        <begin position="96"/>
        <end position="159"/>
    </location>
</feature>
<dbReference type="InterPro" id="IPR037925">
    <property type="entry name" value="FlgE/F/G-like"/>
</dbReference>
<dbReference type="InterPro" id="IPR019776">
    <property type="entry name" value="Flagellar_basal_body_rod_CS"/>
</dbReference>
<reference evidence="12 13" key="1">
    <citation type="submission" date="2020-06" db="EMBL/GenBank/DDBJ databases">
        <title>Whole-genome sequence of Allochromatium humboldtianum DSM 21881, type strain.</title>
        <authorList>
            <person name="Kyndt J.A."/>
            <person name="Meyer T.E."/>
        </authorList>
    </citation>
    <scope>NUCLEOTIDE SEQUENCE [LARGE SCALE GENOMIC DNA]</scope>
    <source>
        <strain evidence="12 13">DSM 21881</strain>
    </source>
</reference>
<keyword evidence="4 8" id="KW-0975">Bacterial flagellum</keyword>
<proteinExistence type="inferred from homology"/>
<evidence type="ECO:0000259" key="9">
    <source>
        <dbReference type="Pfam" id="PF00460"/>
    </source>
</evidence>